<dbReference type="SUPFAM" id="SSF49478">
    <property type="entry name" value="Cna protein B-type domain"/>
    <property type="match status" value="1"/>
</dbReference>
<reference evidence="1 2" key="1">
    <citation type="submission" date="2018-12" db="EMBL/GenBank/DDBJ databases">
        <title>Rubrispira sanarue gen. nov., sp., nov., a member of the order Silvanigrellales, isolated from a brackish lake in Hamamatsu Japan.</title>
        <authorList>
            <person name="Maejima Y."/>
            <person name="Iino T."/>
            <person name="Muraguchi Y."/>
            <person name="Fukuda K."/>
            <person name="Nojiri H."/>
            <person name="Ohkuma M."/>
            <person name="Moriuchi R."/>
            <person name="Dohra H."/>
            <person name="Kimbara K."/>
            <person name="Shintani M."/>
        </authorList>
    </citation>
    <scope>NUCLEOTIDE SEQUENCE [LARGE SCALE GENOMIC DNA]</scope>
    <source>
        <strain evidence="1 2">RF1110005</strain>
    </source>
</reference>
<evidence type="ECO:0000313" key="2">
    <source>
        <dbReference type="Proteomes" id="UP000291236"/>
    </source>
</evidence>
<dbReference type="KEGG" id="sbf:JCM31447_12270"/>
<name>A0A4P2VLE8_FLUSA</name>
<sequence length="658" mass="77028">MIIRFPQIYIFLGFILCISSVSYSLTYETIQLDIENDTFNASLNDNKCEFILDNNINYEVLKKSENKFIIKANKINEKSATVIFDCEKDQYIYRVLYQHGYSQSSLFYQREFKGKTFLNYNFKMDGRNSATQVIQYVDGSAPNFYFRSSRLEYGNSNYFNNIQLNYSGDKSNNSLQNNLYSGIYLGNGNDNIGKFLIAQTAVGFYEYILTYQQQNYYENNFFSRKISLNIPNPVRLYLTYDRKTDASERYSVQRVFSFGAGNFQSYHFFNYEKEFKKPDPLNNPQLSFVEDTYYLNNFTTYFFTSFIYQQFNSDMYCKGNKSCVLKNLLTTFNFQNFTTRLQFKYNFIPNGFDFYLQKFFLGESDFNLGFSKTFSPLDFFQKSDFSRTNMGESDYKFFSNLNLRHHYAGFFATLSLPLIYLNQNPTANASLEYETKNWIIYSSCLLRPFDGADWRQVNWQLTGGFSYYPGQGLNYALDYMKTHKIKGHVFSNLRMPEENVTVQLVFAGSVIQESSTDDKGYYEFNDVPKKGHFEIKMKKGVIESNAEFTKENHEVEKKAEIDLPYYTVVNLSFVLVKNGIETILSKINNYNAGFSVVSVEGARYFGNKIVLKREKIEMLMLNPEILPFGYQVLKISENSVNTLEKEMANIIVYLKKEE</sequence>
<protein>
    <submittedName>
        <fullName evidence="1">Uncharacterized protein</fullName>
    </submittedName>
</protein>
<gene>
    <name evidence="1" type="ORF">JCM31447_12270</name>
</gene>
<dbReference type="EMBL" id="AP019368">
    <property type="protein sequence ID" value="BBH52784.1"/>
    <property type="molecule type" value="Genomic_DNA"/>
</dbReference>
<proteinExistence type="predicted"/>
<organism evidence="1 2">
    <name type="scientific">Fluviispira sanaruensis</name>
    <dbReference type="NCBI Taxonomy" id="2493639"/>
    <lineage>
        <taxon>Bacteria</taxon>
        <taxon>Pseudomonadati</taxon>
        <taxon>Bdellovibrionota</taxon>
        <taxon>Oligoflexia</taxon>
        <taxon>Silvanigrellales</taxon>
        <taxon>Silvanigrellaceae</taxon>
        <taxon>Fluviispira</taxon>
    </lineage>
</organism>
<keyword evidence="2" id="KW-1185">Reference proteome</keyword>
<accession>A0A4P2VLE8</accession>
<dbReference type="AlphaFoldDB" id="A0A4P2VLE8"/>
<evidence type="ECO:0000313" key="1">
    <source>
        <dbReference type="EMBL" id="BBH52784.1"/>
    </source>
</evidence>
<dbReference type="Proteomes" id="UP000291236">
    <property type="component" value="Chromosome"/>
</dbReference>